<keyword evidence="5" id="KW-0677">Repeat</keyword>
<protein>
    <recommendedName>
        <fullName evidence="9">Leucine-rich repeat-containing N-terminal plant-type domain-containing protein</fullName>
    </recommendedName>
</protein>
<evidence type="ECO:0000256" key="2">
    <source>
        <dbReference type="ARBA" id="ARBA00022614"/>
    </source>
</evidence>
<dbReference type="Proteomes" id="UP000224567">
    <property type="component" value="Unassembled WGS sequence"/>
</dbReference>
<reference evidence="11" key="2">
    <citation type="journal article" date="2017" name="J. Anim. Genet.">
        <title>Multiple reference genome sequences of hot pepper reveal the massive evolution of plant disease resistance genes by retroduplication.</title>
        <authorList>
            <person name="Kim S."/>
            <person name="Park J."/>
            <person name="Yeom S.-I."/>
            <person name="Kim Y.-M."/>
            <person name="Seo E."/>
            <person name="Kim K.-T."/>
            <person name="Kim M.-S."/>
            <person name="Lee J.M."/>
            <person name="Cheong K."/>
            <person name="Shin H.-S."/>
            <person name="Kim S.-B."/>
            <person name="Han K."/>
            <person name="Lee J."/>
            <person name="Park M."/>
            <person name="Lee H.-A."/>
            <person name="Lee H.-Y."/>
            <person name="Lee Y."/>
            <person name="Oh S."/>
            <person name="Lee J.H."/>
            <person name="Choi E."/>
            <person name="Choi E."/>
            <person name="Lee S.E."/>
            <person name="Jeon J."/>
            <person name="Kim H."/>
            <person name="Choi G."/>
            <person name="Song H."/>
            <person name="Lee J."/>
            <person name="Lee S.-C."/>
            <person name="Kwon J.-K."/>
            <person name="Lee H.-Y."/>
            <person name="Koo N."/>
            <person name="Hong Y."/>
            <person name="Kim R.W."/>
            <person name="Kang W.-H."/>
            <person name="Huh J.H."/>
            <person name="Kang B.-C."/>
            <person name="Yang T.-J."/>
            <person name="Lee Y.-H."/>
            <person name="Bennetzen J.L."/>
            <person name="Choi D."/>
        </authorList>
    </citation>
    <scope>NUCLEOTIDE SEQUENCE [LARGE SCALE GENOMIC DNA]</scope>
    <source>
        <strain evidence="11">cv. PBC81</strain>
    </source>
</reference>
<evidence type="ECO:0000313" key="10">
    <source>
        <dbReference type="EMBL" id="PHT31657.1"/>
    </source>
</evidence>
<dbReference type="OrthoDB" id="660555at2759"/>
<keyword evidence="7" id="KW-0472">Membrane</keyword>
<dbReference type="AlphaFoldDB" id="A0A2G2VFC7"/>
<comment type="subcellular location">
    <subcellularLocation>
        <location evidence="1">Membrane</location>
        <topology evidence="1">Single-pass type I membrane protein</topology>
    </subcellularLocation>
</comment>
<evidence type="ECO:0000256" key="3">
    <source>
        <dbReference type="ARBA" id="ARBA00022692"/>
    </source>
</evidence>
<accession>A0A2G2VFC7</accession>
<keyword evidence="2" id="KW-0433">Leucine-rich repeat</keyword>
<keyword evidence="4" id="KW-0732">Signal</keyword>
<gene>
    <name evidence="10" type="ORF">CQW23_27994</name>
</gene>
<evidence type="ECO:0000313" key="11">
    <source>
        <dbReference type="Proteomes" id="UP000224567"/>
    </source>
</evidence>
<comment type="caution">
    <text evidence="10">The sequence shown here is derived from an EMBL/GenBank/DDBJ whole genome shotgun (WGS) entry which is preliminary data.</text>
</comment>
<dbReference type="GO" id="GO:0016020">
    <property type="term" value="C:membrane"/>
    <property type="evidence" value="ECO:0007669"/>
    <property type="project" value="UniProtKB-SubCell"/>
</dbReference>
<evidence type="ECO:0000259" key="9">
    <source>
        <dbReference type="Pfam" id="PF08263"/>
    </source>
</evidence>
<keyword evidence="6" id="KW-1133">Transmembrane helix</keyword>
<name>A0A2G2VFC7_CAPBA</name>
<dbReference type="SUPFAM" id="SSF52058">
    <property type="entry name" value="L domain-like"/>
    <property type="match status" value="1"/>
</dbReference>
<keyword evidence="8" id="KW-0325">Glycoprotein</keyword>
<proteinExistence type="predicted"/>
<evidence type="ECO:0000256" key="8">
    <source>
        <dbReference type="ARBA" id="ARBA00023180"/>
    </source>
</evidence>
<keyword evidence="3" id="KW-0812">Transmembrane</keyword>
<dbReference type="STRING" id="33114.A0A2G2VFC7"/>
<organism evidence="10 11">
    <name type="scientific">Capsicum baccatum</name>
    <name type="common">Peruvian pepper</name>
    <dbReference type="NCBI Taxonomy" id="33114"/>
    <lineage>
        <taxon>Eukaryota</taxon>
        <taxon>Viridiplantae</taxon>
        <taxon>Streptophyta</taxon>
        <taxon>Embryophyta</taxon>
        <taxon>Tracheophyta</taxon>
        <taxon>Spermatophyta</taxon>
        <taxon>Magnoliopsida</taxon>
        <taxon>eudicotyledons</taxon>
        <taxon>Gunneridae</taxon>
        <taxon>Pentapetalae</taxon>
        <taxon>asterids</taxon>
        <taxon>lamiids</taxon>
        <taxon>Solanales</taxon>
        <taxon>Solanaceae</taxon>
        <taxon>Solanoideae</taxon>
        <taxon>Capsiceae</taxon>
        <taxon>Capsicum</taxon>
    </lineage>
</organism>
<dbReference type="InterPro" id="IPR032675">
    <property type="entry name" value="LRR_dom_sf"/>
</dbReference>
<evidence type="ECO:0000256" key="7">
    <source>
        <dbReference type="ARBA" id="ARBA00023136"/>
    </source>
</evidence>
<sequence length="272" mass="30800">MLYPVLCQLAFSSSLPHLCPKDQAHALLQFKHMFTINPNSSHCYNPTTLSWNKSTDYCSWSGVHCDDMMGQVIELDLYYSGLQGKFHSNSSLFQLSNLKRLDLAGNDFSGCSFHLNLIILSSYMETVDLYGLRLEPYNFELLFKNVTQLRDLDLDFVNISSAIPLNFSSYLTSLWLPRTQLRGVLPERVFHLSYLSLSSYSLTGPIPSNVSGLQNLQALFLSSNYLNGTITSWIFSLPSLMHLNLSNNSFSGKIQEFKSKTLYSVVSKQNQL</sequence>
<reference evidence="10 11" key="1">
    <citation type="journal article" date="2017" name="Genome Biol.">
        <title>New reference genome sequences of hot pepper reveal the massive evolution of plant disease-resistance genes by retroduplication.</title>
        <authorList>
            <person name="Kim S."/>
            <person name="Park J."/>
            <person name="Yeom S.I."/>
            <person name="Kim Y.M."/>
            <person name="Seo E."/>
            <person name="Kim K.T."/>
            <person name="Kim M.S."/>
            <person name="Lee J.M."/>
            <person name="Cheong K."/>
            <person name="Shin H.S."/>
            <person name="Kim S.B."/>
            <person name="Han K."/>
            <person name="Lee J."/>
            <person name="Park M."/>
            <person name="Lee H.A."/>
            <person name="Lee H.Y."/>
            <person name="Lee Y."/>
            <person name="Oh S."/>
            <person name="Lee J.H."/>
            <person name="Choi E."/>
            <person name="Choi E."/>
            <person name="Lee S.E."/>
            <person name="Jeon J."/>
            <person name="Kim H."/>
            <person name="Choi G."/>
            <person name="Song H."/>
            <person name="Lee J."/>
            <person name="Lee S.C."/>
            <person name="Kwon J.K."/>
            <person name="Lee H.Y."/>
            <person name="Koo N."/>
            <person name="Hong Y."/>
            <person name="Kim R.W."/>
            <person name="Kang W.H."/>
            <person name="Huh J.H."/>
            <person name="Kang B.C."/>
            <person name="Yang T.J."/>
            <person name="Lee Y.H."/>
            <person name="Bennetzen J.L."/>
            <person name="Choi D."/>
        </authorList>
    </citation>
    <scope>NUCLEOTIDE SEQUENCE [LARGE SCALE GENOMIC DNA]</scope>
    <source>
        <strain evidence="11">cv. PBC81</strain>
    </source>
</reference>
<dbReference type="InterPro" id="IPR001611">
    <property type="entry name" value="Leu-rich_rpt"/>
</dbReference>
<dbReference type="PANTHER" id="PTHR48061">
    <property type="entry name" value="LEUCINE-RICH REPEAT RECEPTOR PROTEIN KINASE EMS1-LIKE-RELATED"/>
    <property type="match status" value="1"/>
</dbReference>
<dbReference type="InterPro" id="IPR013210">
    <property type="entry name" value="LRR_N_plant-typ"/>
</dbReference>
<feature type="domain" description="Leucine-rich repeat-containing N-terminal plant-type" evidence="9">
    <location>
        <begin position="21"/>
        <end position="66"/>
    </location>
</feature>
<dbReference type="InterPro" id="IPR046956">
    <property type="entry name" value="RLP23-like"/>
</dbReference>
<evidence type="ECO:0000256" key="4">
    <source>
        <dbReference type="ARBA" id="ARBA00022729"/>
    </source>
</evidence>
<keyword evidence="11" id="KW-1185">Reference proteome</keyword>
<evidence type="ECO:0000256" key="5">
    <source>
        <dbReference type="ARBA" id="ARBA00022737"/>
    </source>
</evidence>
<dbReference type="Pfam" id="PF08263">
    <property type="entry name" value="LRRNT_2"/>
    <property type="match status" value="1"/>
</dbReference>
<dbReference type="EMBL" id="MLFT02000012">
    <property type="protein sequence ID" value="PHT31657.1"/>
    <property type="molecule type" value="Genomic_DNA"/>
</dbReference>
<dbReference type="Pfam" id="PF13855">
    <property type="entry name" value="LRR_8"/>
    <property type="match status" value="1"/>
</dbReference>
<evidence type="ECO:0000256" key="1">
    <source>
        <dbReference type="ARBA" id="ARBA00004479"/>
    </source>
</evidence>
<evidence type="ECO:0000256" key="6">
    <source>
        <dbReference type="ARBA" id="ARBA00022989"/>
    </source>
</evidence>
<dbReference type="GO" id="GO:0050832">
    <property type="term" value="P:defense response to fungus"/>
    <property type="evidence" value="ECO:0007669"/>
    <property type="project" value="UniProtKB-ARBA"/>
</dbReference>
<dbReference type="Gene3D" id="3.80.10.10">
    <property type="entry name" value="Ribonuclease Inhibitor"/>
    <property type="match status" value="2"/>
</dbReference>
<dbReference type="PANTHER" id="PTHR48061:SF10">
    <property type="entry name" value="LEUCINE-RICH REPEAT-CONTAINING N-TERMINAL PLANT-TYPE DOMAIN-CONTAINING PROTEIN"/>
    <property type="match status" value="1"/>
</dbReference>